<proteinExistence type="predicted"/>
<dbReference type="EMBL" id="JACGWN010000001">
    <property type="protein sequence ID" value="KAL0462932.1"/>
    <property type="molecule type" value="Genomic_DNA"/>
</dbReference>
<reference evidence="2" key="2">
    <citation type="journal article" date="2024" name="Plant">
        <title>Genomic evolution and insights into agronomic trait innovations of Sesamum species.</title>
        <authorList>
            <person name="Miao H."/>
            <person name="Wang L."/>
            <person name="Qu L."/>
            <person name="Liu H."/>
            <person name="Sun Y."/>
            <person name="Le M."/>
            <person name="Wang Q."/>
            <person name="Wei S."/>
            <person name="Zheng Y."/>
            <person name="Lin W."/>
            <person name="Duan Y."/>
            <person name="Cao H."/>
            <person name="Xiong S."/>
            <person name="Wang X."/>
            <person name="Wei L."/>
            <person name="Li C."/>
            <person name="Ma Q."/>
            <person name="Ju M."/>
            <person name="Zhao R."/>
            <person name="Li G."/>
            <person name="Mu C."/>
            <person name="Tian Q."/>
            <person name="Mei H."/>
            <person name="Zhang T."/>
            <person name="Gao T."/>
            <person name="Zhang H."/>
        </authorList>
    </citation>
    <scope>NUCLEOTIDE SEQUENCE</scope>
    <source>
        <strain evidence="2">KEN1</strain>
    </source>
</reference>
<organism evidence="2">
    <name type="scientific">Sesamum latifolium</name>
    <dbReference type="NCBI Taxonomy" id="2727402"/>
    <lineage>
        <taxon>Eukaryota</taxon>
        <taxon>Viridiplantae</taxon>
        <taxon>Streptophyta</taxon>
        <taxon>Embryophyta</taxon>
        <taxon>Tracheophyta</taxon>
        <taxon>Spermatophyta</taxon>
        <taxon>Magnoliopsida</taxon>
        <taxon>eudicotyledons</taxon>
        <taxon>Gunneridae</taxon>
        <taxon>Pentapetalae</taxon>
        <taxon>asterids</taxon>
        <taxon>lamiids</taxon>
        <taxon>Lamiales</taxon>
        <taxon>Pedaliaceae</taxon>
        <taxon>Sesamum</taxon>
    </lineage>
</organism>
<reference evidence="2" key="1">
    <citation type="submission" date="2020-06" db="EMBL/GenBank/DDBJ databases">
        <authorList>
            <person name="Li T."/>
            <person name="Hu X."/>
            <person name="Zhang T."/>
            <person name="Song X."/>
            <person name="Zhang H."/>
            <person name="Dai N."/>
            <person name="Sheng W."/>
            <person name="Hou X."/>
            <person name="Wei L."/>
        </authorList>
    </citation>
    <scope>NUCLEOTIDE SEQUENCE</scope>
    <source>
        <strain evidence="2">KEN1</strain>
        <tissue evidence="2">Leaf</tissue>
    </source>
</reference>
<name>A0AAW2YAW7_9LAMI</name>
<evidence type="ECO:0000313" key="2">
    <source>
        <dbReference type="EMBL" id="KAL0462932.1"/>
    </source>
</evidence>
<dbReference type="AlphaFoldDB" id="A0AAW2YAW7"/>
<gene>
    <name evidence="2" type="ORF">Slati_0180800</name>
</gene>
<sequence>MLAQYEAMTKKSAPSILVGETSTSKAKGKRAGRWKREKDKAKPKAVIVAKDAKSAPVAPMGMEK</sequence>
<comment type="caution">
    <text evidence="2">The sequence shown here is derived from an EMBL/GenBank/DDBJ whole genome shotgun (WGS) entry which is preliminary data.</text>
</comment>
<protein>
    <submittedName>
        <fullName evidence="2">Uncharacterized protein</fullName>
    </submittedName>
</protein>
<accession>A0AAW2YAW7</accession>
<feature type="region of interest" description="Disordered" evidence="1">
    <location>
        <begin position="16"/>
        <end position="64"/>
    </location>
</feature>
<evidence type="ECO:0000256" key="1">
    <source>
        <dbReference type="SAM" id="MobiDB-lite"/>
    </source>
</evidence>